<evidence type="ECO:0000313" key="3">
    <source>
        <dbReference type="Proteomes" id="UP000721844"/>
    </source>
</evidence>
<proteinExistence type="predicted"/>
<dbReference type="InterPro" id="IPR000905">
    <property type="entry name" value="Gcp-like_dom"/>
</dbReference>
<dbReference type="NCBIfam" id="TIGR03725">
    <property type="entry name" value="T6A_YeaZ"/>
    <property type="match status" value="1"/>
</dbReference>
<protein>
    <submittedName>
        <fullName evidence="2">tRNA (Adenosine(37)-N6)-threonylcarbamoyltransferase complex dimerization subunit type 1 TsaB</fullName>
    </submittedName>
</protein>
<dbReference type="EMBL" id="JAESVA010000001">
    <property type="protein sequence ID" value="MCB8879163.1"/>
    <property type="molecule type" value="Genomic_DNA"/>
</dbReference>
<dbReference type="GO" id="GO:0002949">
    <property type="term" value="P:tRNA threonylcarbamoyladenosine modification"/>
    <property type="evidence" value="ECO:0007669"/>
    <property type="project" value="InterPro"/>
</dbReference>
<dbReference type="GO" id="GO:0005829">
    <property type="term" value="C:cytosol"/>
    <property type="evidence" value="ECO:0007669"/>
    <property type="project" value="TreeGrafter"/>
</dbReference>
<dbReference type="Gene3D" id="3.30.420.40">
    <property type="match status" value="2"/>
</dbReference>
<sequence length="239" mass="24585">MTTSASLILAIDAAANLCSAALWEVPVSGTDGRLRGRIEREGPTGEAALLPRMVADLLAETGLAPTALTAIAVNVGPGSFTGLRASIAFAQGLALGLGLPVIAVTMAEALRLAAGIDDEARLVWCALDARQGRLFLHQAGSPADWSVDQLSNPPLPSAPLLITGDAATALGAVLTEAGVAVTVSDETQSHARWVAQAAMLRMTGQWPPLAAVPLYIDPPRALLPRGGLRPPPQGWSVES</sequence>
<dbReference type="Proteomes" id="UP000721844">
    <property type="component" value="Unassembled WGS sequence"/>
</dbReference>
<dbReference type="PANTHER" id="PTHR11735">
    <property type="entry name" value="TRNA N6-ADENOSINE THREONYLCARBAMOYLTRANSFERASE"/>
    <property type="match status" value="1"/>
</dbReference>
<gene>
    <name evidence="2" type="primary">tsaB</name>
    <name evidence="2" type="ORF">ACELLULO517_02870</name>
</gene>
<feature type="domain" description="Gcp-like" evidence="1">
    <location>
        <begin position="49"/>
        <end position="137"/>
    </location>
</feature>
<dbReference type="InterPro" id="IPR022496">
    <property type="entry name" value="T6A_TsaB"/>
</dbReference>
<dbReference type="Pfam" id="PF00814">
    <property type="entry name" value="TsaD"/>
    <property type="match status" value="1"/>
</dbReference>
<name>A0A963YXT6_9PROT</name>
<dbReference type="InterPro" id="IPR043129">
    <property type="entry name" value="ATPase_NBD"/>
</dbReference>
<dbReference type="SUPFAM" id="SSF53067">
    <property type="entry name" value="Actin-like ATPase domain"/>
    <property type="match status" value="1"/>
</dbReference>
<evidence type="ECO:0000313" key="2">
    <source>
        <dbReference type="EMBL" id="MCB8879163.1"/>
    </source>
</evidence>
<evidence type="ECO:0000259" key="1">
    <source>
        <dbReference type="Pfam" id="PF00814"/>
    </source>
</evidence>
<reference evidence="2 3" key="1">
    <citation type="journal article" date="2021" name="Microorganisms">
        <title>Acidisoma silvae sp. nov. and Acidisomacellulosilytica sp. nov., Two Acidophilic Bacteria Isolated from Decaying Wood, Hydrolyzing Cellulose and Producing Poly-3-hydroxybutyrate.</title>
        <authorList>
            <person name="Mieszkin S."/>
            <person name="Pouder E."/>
            <person name="Uroz S."/>
            <person name="Simon-Colin C."/>
            <person name="Alain K."/>
        </authorList>
    </citation>
    <scope>NUCLEOTIDE SEQUENCE [LARGE SCALE GENOMIC DNA]</scope>
    <source>
        <strain evidence="2 3">HW T5.17</strain>
    </source>
</reference>
<organism evidence="2 3">
    <name type="scientific">Acidisoma cellulosilyticum</name>
    <dbReference type="NCBI Taxonomy" id="2802395"/>
    <lineage>
        <taxon>Bacteria</taxon>
        <taxon>Pseudomonadati</taxon>
        <taxon>Pseudomonadota</taxon>
        <taxon>Alphaproteobacteria</taxon>
        <taxon>Acetobacterales</taxon>
        <taxon>Acidocellaceae</taxon>
        <taxon>Acidisoma</taxon>
    </lineage>
</organism>
<accession>A0A963YXT6</accession>
<dbReference type="RefSeq" id="WP_227305702.1">
    <property type="nucleotide sequence ID" value="NZ_JAESVA010000001.1"/>
</dbReference>
<dbReference type="PANTHER" id="PTHR11735:SF11">
    <property type="entry name" value="TRNA THREONYLCARBAMOYLADENOSINE BIOSYNTHESIS PROTEIN TSAB"/>
    <property type="match status" value="1"/>
</dbReference>
<keyword evidence="3" id="KW-1185">Reference proteome</keyword>
<comment type="caution">
    <text evidence="2">The sequence shown here is derived from an EMBL/GenBank/DDBJ whole genome shotgun (WGS) entry which is preliminary data.</text>
</comment>
<dbReference type="AlphaFoldDB" id="A0A963YXT6"/>